<dbReference type="GO" id="GO:0005524">
    <property type="term" value="F:ATP binding"/>
    <property type="evidence" value="ECO:0007669"/>
    <property type="project" value="UniProtKB-KW"/>
</dbReference>
<dbReference type="InterPro" id="IPR011527">
    <property type="entry name" value="ABC1_TM_dom"/>
</dbReference>
<dbReference type="FunFam" id="3.40.50.300:FF:000163">
    <property type="entry name" value="Multidrug resistance-associated protein member 4"/>
    <property type="match status" value="1"/>
</dbReference>
<gene>
    <name evidence="13" type="ORF">DGYR_LOCUS8164</name>
</gene>
<comment type="subcellular location">
    <subcellularLocation>
        <location evidence="1">Membrane</location>
        <topology evidence="1">Multi-pass membrane protein</topology>
    </subcellularLocation>
</comment>
<dbReference type="PROSITE" id="PS50929">
    <property type="entry name" value="ABC_TM1F"/>
    <property type="match status" value="1"/>
</dbReference>
<feature type="domain" description="ABC transmembrane type-1" evidence="12">
    <location>
        <begin position="619"/>
        <end position="870"/>
    </location>
</feature>
<dbReference type="PROSITE" id="PS50893">
    <property type="entry name" value="ABC_TRANSPORTER_2"/>
    <property type="match status" value="2"/>
</dbReference>
<protein>
    <submittedName>
        <fullName evidence="13">DgyrCDS8582</fullName>
    </submittedName>
</protein>
<feature type="region of interest" description="Disordered" evidence="9">
    <location>
        <begin position="1187"/>
        <end position="1284"/>
    </location>
</feature>
<evidence type="ECO:0000256" key="1">
    <source>
        <dbReference type="ARBA" id="ARBA00004141"/>
    </source>
</evidence>
<feature type="transmembrane region" description="Helical" evidence="10">
    <location>
        <begin position="835"/>
        <end position="858"/>
    </location>
</feature>
<proteinExistence type="inferred from homology"/>
<dbReference type="EMBL" id="CAJFCJ010000011">
    <property type="protein sequence ID" value="CAD5120000.1"/>
    <property type="molecule type" value="Genomic_DNA"/>
</dbReference>
<sequence>MKMLFHMFPRSLLIIGILSVITQISKVSIAYIIESLINFLEKNGSYNSIWWGLLLTLELFLVLIIHNFLKSTIEHENRLVVTRISSTITLNIARKNIFAPSHKELKSKCVDNLIFLLHTEADTLYTEIISLFNVFLATIANIIIIFIIAADFGSYVYYFLVIYLIIKSTFLVSSYLEGKSREKCKSLIIDRNILMKQIICGISVIKMYVWEKAFKMIIKEKRTFELKYKSIVSAIRIFYLSFRDTISKILILLILLICIYDKLQTSDLHLAVLFKTMILLHIIEWNIFVNGVWGISKVQSCLNSIKGFQDIMNSKDLQREERSSQTDVVKKRRFAIFIEELNTTKFSHGKLTEEDGDCPPTVEEYDFVGSSIFNVNLYVKQRQIAYITGHCNSGKSTLLRAIIGEIPVSAEELIVRGKISYLPQTPWIFNGTVRENIIGPNLFDYERFWKIIKICHLEEECVNYPSGIQTIIGNRGFRIKDTDKSKISLSRALYQNADIFLLDEPFQTLPEHERLSVYRGIKKFLKFKTAVIVTQNHQILSKVDSLIIMNKGRIVHEGEKNEIAEKMLNNIFKDILVEEDQIVQDNTTYLYEEIIDEETSLLNTLSDYTKRGGAVRLFFIILIALVSCVGLNLGIDYLITKYYTYGINKKNLHLIGILLGIMWFLNLILHLLINVFVPKASHELYSQAVANILEAPLKFFKVNSLEGILSKFFKDTIVIDNEIYDIAYQIITYGAYGFGSLIIMFIAMPWTLIPFAVIIIWFFLVIRIPIPSIRDFEKLEINNLCRLFGCLHDVFTGHENLRAYKMSKVLLEKLYSTLNDYTTVKFYCLSAYQWLIIRLQIIFTTCFAIAILICIIKANDLNLILVGLFLVHNSVNLDYLTNFCRACLELRRKMISVRRLLTLTHLDIEEKYTYRPAYSLKTGGQLPHIALQQVMLRYDEFSDPSLINIFLQIRKKHQKISIVGKKDAGKSSLVSAFFRLTEPDGNIIIDGVDISNIPLELARSHYSALTRSPFLFSSSIRKNLDPFDIYEDEALWHVLNRVRMEEIIKTYNKEMETELTSEIERKWSLGEKQRFCLARAILRQKKILILDEATANIDEESNFIIQRVLRSQLIYSTIIVLTRRLHMALDADIVVVLEDGRVMEQGDPANLSRNESSLFYKMLHYEDGDLSDTAESLQSELDVVQETIGYKAPSPKNSDKDGDEDEDKDEDEDEDEDGNRGDDVHTERESSMPPLEQYSTDNIQSDSDVDFLSAEEERQIKSDEDIESKEEYDTEEKDDKKDKD</sequence>
<dbReference type="OrthoDB" id="6500128at2759"/>
<feature type="transmembrane region" description="Helical" evidence="10">
    <location>
        <begin position="128"/>
        <end position="149"/>
    </location>
</feature>
<keyword evidence="5" id="KW-0547">Nucleotide-binding</keyword>
<keyword evidence="8 10" id="KW-0472">Membrane</keyword>
<feature type="domain" description="ABC transporter" evidence="11">
    <location>
        <begin position="338"/>
        <end position="576"/>
    </location>
</feature>
<evidence type="ECO:0000313" key="14">
    <source>
        <dbReference type="Proteomes" id="UP000549394"/>
    </source>
</evidence>
<keyword evidence="14" id="KW-1185">Reference proteome</keyword>
<reference evidence="13 14" key="1">
    <citation type="submission" date="2020-08" db="EMBL/GenBank/DDBJ databases">
        <authorList>
            <person name="Hejnol A."/>
        </authorList>
    </citation>
    <scope>NUCLEOTIDE SEQUENCE [LARGE SCALE GENOMIC DNA]</scope>
</reference>
<evidence type="ECO:0000313" key="13">
    <source>
        <dbReference type="EMBL" id="CAD5120000.1"/>
    </source>
</evidence>
<feature type="transmembrane region" description="Helical" evidence="10">
    <location>
        <begin position="651"/>
        <end position="673"/>
    </location>
</feature>
<evidence type="ECO:0000256" key="10">
    <source>
        <dbReference type="SAM" id="Phobius"/>
    </source>
</evidence>
<accession>A0A7I8VUI8</accession>
<dbReference type="SMART" id="SM00382">
    <property type="entry name" value="AAA"/>
    <property type="match status" value="2"/>
</dbReference>
<feature type="compositionally biased region" description="Polar residues" evidence="9">
    <location>
        <begin position="1237"/>
        <end position="1246"/>
    </location>
</feature>
<feature type="transmembrane region" description="Helical" evidence="10">
    <location>
        <begin position="741"/>
        <end position="766"/>
    </location>
</feature>
<comment type="caution">
    <text evidence="13">The sequence shown here is derived from an EMBL/GenBank/DDBJ whole genome shotgun (WGS) entry which is preliminary data.</text>
</comment>
<feature type="transmembrane region" description="Helical" evidence="10">
    <location>
        <begin position="237"/>
        <end position="260"/>
    </location>
</feature>
<dbReference type="SUPFAM" id="SSF52540">
    <property type="entry name" value="P-loop containing nucleoside triphosphate hydrolases"/>
    <property type="match status" value="2"/>
</dbReference>
<evidence type="ECO:0000259" key="12">
    <source>
        <dbReference type="PROSITE" id="PS50929"/>
    </source>
</evidence>
<evidence type="ECO:0000256" key="8">
    <source>
        <dbReference type="ARBA" id="ARBA00023136"/>
    </source>
</evidence>
<feature type="compositionally biased region" description="Basic and acidic residues" evidence="9">
    <location>
        <begin position="1218"/>
        <end position="1230"/>
    </location>
</feature>
<dbReference type="InterPro" id="IPR003593">
    <property type="entry name" value="AAA+_ATPase"/>
</dbReference>
<evidence type="ECO:0000256" key="2">
    <source>
        <dbReference type="ARBA" id="ARBA00009726"/>
    </source>
</evidence>
<dbReference type="Gene3D" id="1.20.1560.10">
    <property type="entry name" value="ABC transporter type 1, transmembrane domain"/>
    <property type="match status" value="2"/>
</dbReference>
<dbReference type="Pfam" id="PF00664">
    <property type="entry name" value="ABC_membrane"/>
    <property type="match status" value="1"/>
</dbReference>
<dbReference type="InterPro" id="IPR050173">
    <property type="entry name" value="ABC_transporter_C-like"/>
</dbReference>
<evidence type="ECO:0000256" key="3">
    <source>
        <dbReference type="ARBA" id="ARBA00022448"/>
    </source>
</evidence>
<dbReference type="GO" id="GO:0016020">
    <property type="term" value="C:membrane"/>
    <property type="evidence" value="ECO:0007669"/>
    <property type="project" value="UniProtKB-SubCell"/>
</dbReference>
<feature type="transmembrane region" description="Helical" evidence="10">
    <location>
        <begin position="617"/>
        <end position="639"/>
    </location>
</feature>
<keyword evidence="3" id="KW-0813">Transport</keyword>
<organism evidence="13 14">
    <name type="scientific">Dimorphilus gyrociliatus</name>
    <dbReference type="NCBI Taxonomy" id="2664684"/>
    <lineage>
        <taxon>Eukaryota</taxon>
        <taxon>Metazoa</taxon>
        <taxon>Spiralia</taxon>
        <taxon>Lophotrochozoa</taxon>
        <taxon>Annelida</taxon>
        <taxon>Polychaeta</taxon>
        <taxon>Polychaeta incertae sedis</taxon>
        <taxon>Dinophilidae</taxon>
        <taxon>Dimorphilus</taxon>
    </lineage>
</organism>
<keyword evidence="7 10" id="KW-1133">Transmembrane helix</keyword>
<dbReference type="GO" id="GO:0016887">
    <property type="term" value="F:ATP hydrolysis activity"/>
    <property type="evidence" value="ECO:0007669"/>
    <property type="project" value="InterPro"/>
</dbReference>
<evidence type="ECO:0000256" key="7">
    <source>
        <dbReference type="ARBA" id="ARBA00022989"/>
    </source>
</evidence>
<evidence type="ECO:0000256" key="9">
    <source>
        <dbReference type="SAM" id="MobiDB-lite"/>
    </source>
</evidence>
<comment type="similarity">
    <text evidence="2">Belongs to the ABC transporter superfamily. ABCC family. Conjugate transporter (TC 3.A.1.208) subfamily.</text>
</comment>
<evidence type="ECO:0000259" key="11">
    <source>
        <dbReference type="PROSITE" id="PS50893"/>
    </source>
</evidence>
<feature type="transmembrane region" description="Helical" evidence="10">
    <location>
        <begin position="155"/>
        <end position="172"/>
    </location>
</feature>
<dbReference type="PANTHER" id="PTHR24223:SF456">
    <property type="entry name" value="MULTIDRUG RESISTANCE-ASSOCIATED PROTEIN LETHAL(2)03659"/>
    <property type="match status" value="1"/>
</dbReference>
<dbReference type="InterPro" id="IPR027417">
    <property type="entry name" value="P-loop_NTPase"/>
</dbReference>
<name>A0A7I8VUI8_9ANNE</name>
<dbReference type="PANTHER" id="PTHR24223">
    <property type="entry name" value="ATP-BINDING CASSETTE SUB-FAMILY C"/>
    <property type="match status" value="1"/>
</dbReference>
<evidence type="ECO:0000256" key="4">
    <source>
        <dbReference type="ARBA" id="ARBA00022692"/>
    </source>
</evidence>
<dbReference type="InterPro" id="IPR003439">
    <property type="entry name" value="ABC_transporter-like_ATP-bd"/>
</dbReference>
<dbReference type="InterPro" id="IPR036640">
    <property type="entry name" value="ABC1_TM_sf"/>
</dbReference>
<evidence type="ECO:0000256" key="6">
    <source>
        <dbReference type="ARBA" id="ARBA00022840"/>
    </source>
</evidence>
<dbReference type="GO" id="GO:0140359">
    <property type="term" value="F:ABC-type transporter activity"/>
    <property type="evidence" value="ECO:0007669"/>
    <property type="project" value="InterPro"/>
</dbReference>
<dbReference type="SUPFAM" id="SSF90123">
    <property type="entry name" value="ABC transporter transmembrane region"/>
    <property type="match status" value="2"/>
</dbReference>
<dbReference type="Pfam" id="PF00005">
    <property type="entry name" value="ABC_tran"/>
    <property type="match status" value="2"/>
</dbReference>
<dbReference type="Proteomes" id="UP000549394">
    <property type="component" value="Unassembled WGS sequence"/>
</dbReference>
<feature type="compositionally biased region" description="Acidic residues" evidence="9">
    <location>
        <begin position="1264"/>
        <end position="1276"/>
    </location>
</feature>
<evidence type="ECO:0000256" key="5">
    <source>
        <dbReference type="ARBA" id="ARBA00022741"/>
    </source>
</evidence>
<keyword evidence="6" id="KW-0067">ATP-binding</keyword>
<feature type="domain" description="ABC transporter" evidence="11">
    <location>
        <begin position="929"/>
        <end position="1164"/>
    </location>
</feature>
<feature type="transmembrane region" description="Helical" evidence="10">
    <location>
        <begin position="49"/>
        <end position="69"/>
    </location>
</feature>
<dbReference type="Gene3D" id="3.40.50.300">
    <property type="entry name" value="P-loop containing nucleotide triphosphate hydrolases"/>
    <property type="match status" value="2"/>
</dbReference>
<keyword evidence="4 10" id="KW-0812">Transmembrane</keyword>
<feature type="transmembrane region" description="Helical" evidence="10">
    <location>
        <begin position="272"/>
        <end position="295"/>
    </location>
</feature>
<feature type="compositionally biased region" description="Acidic residues" evidence="9">
    <location>
        <begin position="1201"/>
        <end position="1217"/>
    </location>
</feature>